<comment type="caution">
    <text evidence="2">The sequence shown here is derived from an EMBL/GenBank/DDBJ whole genome shotgun (WGS) entry which is preliminary data.</text>
</comment>
<accession>A0ABR1FV52</accession>
<keyword evidence="3" id="KW-1185">Reference proteome</keyword>
<proteinExistence type="predicted"/>
<evidence type="ECO:0000256" key="1">
    <source>
        <dbReference type="SAM" id="MobiDB-lite"/>
    </source>
</evidence>
<dbReference type="EMBL" id="JBBJCI010000225">
    <property type="protein sequence ID" value="KAK7239209.1"/>
    <property type="molecule type" value="Genomic_DNA"/>
</dbReference>
<protein>
    <submittedName>
        <fullName evidence="2">Uncharacterized protein</fullName>
    </submittedName>
</protein>
<gene>
    <name evidence="2" type="ORF">SO694_0002420</name>
</gene>
<sequence length="675" mass="75846">MVQPGSKRHFHTISQRRARLYNVSTNDPMLLRPRPGLERSATKPIAYSKNNVEAETVQRPRTDLFSMERWYAGCAKIPPGSFTAACERYGGEGAAAVALRTTDVGARTAGFDVGSYTDLVDEWTPSMHAKPTEYTAGPSTPYTLRSWPVVTRYPAGCAQNETCDSEWYRSETTVAQDNARRAAAAALRASTRASSAPTGWRALAARSRAARGGRDVDPRARKHHRRLVCRNASLRVMPARGPPPTREPRTSSSHSLCTDSNLKKAMASLLVRPQSAPALRARAQRVYRAGLQKCTYSGPTVVLQRRETQEEVVQRMHLERARQNDRHHRMRWSLLRAFFKACESHFMPKLTKRLVPLGYSRIKEEETRNATTAPLMDEISELFLLDVVDRRLLKAVGYNKGRTRRAISTVRATIRVGNLDLTHADVRRGRPHLATGAPLRLAPPCAPHVIKRDKFMLVIQRRGLNFPASMATQFWDMMARGDTLDFTRLLCSLRLLINTNPNPRAVGSGAGRAAESIETKLDGLFEIYERHCGKIDKLEQVFTIAAKSWEERKAIHDLLEKRFFPALTDIMHERDKFSGQLLTHDLLPSLTLTQEVFNEGLRRCPDLVNEFTAQLTHPAIQENRIKRVEGVTLKTKHAETLCDDDLIIDASGVVRPKGACRNSLINWSNKKAAPL</sequence>
<name>A0ABR1FV52_AURAN</name>
<organism evidence="2 3">
    <name type="scientific">Aureococcus anophagefferens</name>
    <name type="common">Harmful bloom alga</name>
    <dbReference type="NCBI Taxonomy" id="44056"/>
    <lineage>
        <taxon>Eukaryota</taxon>
        <taxon>Sar</taxon>
        <taxon>Stramenopiles</taxon>
        <taxon>Ochrophyta</taxon>
        <taxon>Pelagophyceae</taxon>
        <taxon>Pelagomonadales</taxon>
        <taxon>Pelagomonadaceae</taxon>
        <taxon>Aureococcus</taxon>
    </lineage>
</organism>
<evidence type="ECO:0000313" key="2">
    <source>
        <dbReference type="EMBL" id="KAK7239209.1"/>
    </source>
</evidence>
<reference evidence="2 3" key="1">
    <citation type="submission" date="2024-03" db="EMBL/GenBank/DDBJ databases">
        <title>Aureococcus anophagefferens CCMP1851 and Kratosvirus quantuckense: Draft genome of a second virus-susceptible host strain in the model system.</title>
        <authorList>
            <person name="Chase E."/>
            <person name="Truchon A.R."/>
            <person name="Schepens W."/>
            <person name="Wilhelm S.W."/>
        </authorList>
    </citation>
    <scope>NUCLEOTIDE SEQUENCE [LARGE SCALE GENOMIC DNA]</scope>
    <source>
        <strain evidence="2 3">CCMP1851</strain>
    </source>
</reference>
<feature type="region of interest" description="Disordered" evidence="1">
    <location>
        <begin position="236"/>
        <end position="257"/>
    </location>
</feature>
<evidence type="ECO:0000313" key="3">
    <source>
        <dbReference type="Proteomes" id="UP001363151"/>
    </source>
</evidence>
<dbReference type="Proteomes" id="UP001363151">
    <property type="component" value="Unassembled WGS sequence"/>
</dbReference>